<organism evidence="2 3">
    <name type="scientific">Pholiota conissans</name>
    <dbReference type="NCBI Taxonomy" id="109636"/>
    <lineage>
        <taxon>Eukaryota</taxon>
        <taxon>Fungi</taxon>
        <taxon>Dikarya</taxon>
        <taxon>Basidiomycota</taxon>
        <taxon>Agaricomycotina</taxon>
        <taxon>Agaricomycetes</taxon>
        <taxon>Agaricomycetidae</taxon>
        <taxon>Agaricales</taxon>
        <taxon>Agaricineae</taxon>
        <taxon>Strophariaceae</taxon>
        <taxon>Pholiota</taxon>
    </lineage>
</organism>
<accession>A0A9P6CS48</accession>
<gene>
    <name evidence="2" type="ORF">BDN70DRAFT_901081</name>
</gene>
<feature type="region of interest" description="Disordered" evidence="1">
    <location>
        <begin position="52"/>
        <end position="147"/>
    </location>
</feature>
<evidence type="ECO:0000256" key="1">
    <source>
        <dbReference type="SAM" id="MobiDB-lite"/>
    </source>
</evidence>
<dbReference type="EMBL" id="MU155626">
    <property type="protein sequence ID" value="KAF9471760.1"/>
    <property type="molecule type" value="Genomic_DNA"/>
</dbReference>
<dbReference type="Proteomes" id="UP000807469">
    <property type="component" value="Unassembled WGS sequence"/>
</dbReference>
<sequence>MPPPSLGSNSISPIKYTHEQRVGIRQMKLLCAQRKCEAEELEALKFTELRTKRTVPTTKPLQESNIPRSPVFKPLPPRPVSTPSMDNVIEDKEGDVTLTPRKVRAALAHLTPPSRPPALQVSPGQTSKSDRSSPRSPTFRRHKRKALVFSPNSTLKASSTILFGRKEDEKIASSSTCVFH</sequence>
<keyword evidence="3" id="KW-1185">Reference proteome</keyword>
<dbReference type="AlphaFoldDB" id="A0A9P6CS48"/>
<name>A0A9P6CS48_9AGAR</name>
<proteinExistence type="predicted"/>
<feature type="compositionally biased region" description="Polar residues" evidence="1">
    <location>
        <begin position="54"/>
        <end position="67"/>
    </location>
</feature>
<reference evidence="2" key="1">
    <citation type="submission" date="2020-11" db="EMBL/GenBank/DDBJ databases">
        <authorList>
            <consortium name="DOE Joint Genome Institute"/>
            <person name="Ahrendt S."/>
            <person name="Riley R."/>
            <person name="Andreopoulos W."/>
            <person name="Labutti K."/>
            <person name="Pangilinan J."/>
            <person name="Ruiz-Duenas F.J."/>
            <person name="Barrasa J.M."/>
            <person name="Sanchez-Garcia M."/>
            <person name="Camarero S."/>
            <person name="Miyauchi S."/>
            <person name="Serrano A."/>
            <person name="Linde D."/>
            <person name="Babiker R."/>
            <person name="Drula E."/>
            <person name="Ayuso-Fernandez I."/>
            <person name="Pacheco R."/>
            <person name="Padilla G."/>
            <person name="Ferreira P."/>
            <person name="Barriuso J."/>
            <person name="Kellner H."/>
            <person name="Castanera R."/>
            <person name="Alfaro M."/>
            <person name="Ramirez L."/>
            <person name="Pisabarro A.G."/>
            <person name="Kuo A."/>
            <person name="Tritt A."/>
            <person name="Lipzen A."/>
            <person name="He G."/>
            <person name="Yan M."/>
            <person name="Ng V."/>
            <person name="Cullen D."/>
            <person name="Martin F."/>
            <person name="Rosso M.-N."/>
            <person name="Henrissat B."/>
            <person name="Hibbett D."/>
            <person name="Martinez A.T."/>
            <person name="Grigoriev I.V."/>
        </authorList>
    </citation>
    <scope>NUCLEOTIDE SEQUENCE</scope>
    <source>
        <strain evidence="2">CIRM-BRFM 674</strain>
    </source>
</reference>
<protein>
    <submittedName>
        <fullName evidence="2">Uncharacterized protein</fullName>
    </submittedName>
</protein>
<evidence type="ECO:0000313" key="2">
    <source>
        <dbReference type="EMBL" id="KAF9471760.1"/>
    </source>
</evidence>
<comment type="caution">
    <text evidence="2">The sequence shown here is derived from an EMBL/GenBank/DDBJ whole genome shotgun (WGS) entry which is preliminary data.</text>
</comment>
<evidence type="ECO:0000313" key="3">
    <source>
        <dbReference type="Proteomes" id="UP000807469"/>
    </source>
</evidence>